<protein>
    <submittedName>
        <fullName evidence="8">Heme biosynthesis protein HemY</fullName>
    </submittedName>
</protein>
<keyword evidence="2 6" id="KW-0812">Transmembrane</keyword>
<feature type="compositionally biased region" description="Basic and acidic residues" evidence="5">
    <location>
        <begin position="548"/>
        <end position="567"/>
    </location>
</feature>
<accession>A0A4R5PLD3</accession>
<dbReference type="InterPro" id="IPR010817">
    <property type="entry name" value="HemY_N"/>
</dbReference>
<evidence type="ECO:0000256" key="3">
    <source>
        <dbReference type="ARBA" id="ARBA00022989"/>
    </source>
</evidence>
<dbReference type="InterPro" id="IPR016982">
    <property type="entry name" value="Mms48"/>
</dbReference>
<evidence type="ECO:0000256" key="6">
    <source>
        <dbReference type="SAM" id="Phobius"/>
    </source>
</evidence>
<feature type="compositionally biased region" description="Basic and acidic residues" evidence="5">
    <location>
        <begin position="613"/>
        <end position="622"/>
    </location>
</feature>
<evidence type="ECO:0000313" key="9">
    <source>
        <dbReference type="Proteomes" id="UP000295131"/>
    </source>
</evidence>
<dbReference type="OrthoDB" id="9798343at2"/>
<feature type="compositionally biased region" description="Basic and acidic residues" evidence="5">
    <location>
        <begin position="589"/>
        <end position="603"/>
    </location>
</feature>
<keyword evidence="4 6" id="KW-0472">Membrane</keyword>
<evidence type="ECO:0000256" key="1">
    <source>
        <dbReference type="ARBA" id="ARBA00004370"/>
    </source>
</evidence>
<evidence type="ECO:0000256" key="5">
    <source>
        <dbReference type="SAM" id="MobiDB-lite"/>
    </source>
</evidence>
<evidence type="ECO:0000259" key="7">
    <source>
        <dbReference type="Pfam" id="PF07219"/>
    </source>
</evidence>
<name>A0A4R5PLD3_9HYPH</name>
<keyword evidence="9" id="KW-1185">Reference proteome</keyword>
<dbReference type="GO" id="GO:0016020">
    <property type="term" value="C:membrane"/>
    <property type="evidence" value="ECO:0007669"/>
    <property type="project" value="UniProtKB-SubCell"/>
</dbReference>
<dbReference type="Pfam" id="PF07219">
    <property type="entry name" value="HemY_N"/>
    <property type="match status" value="1"/>
</dbReference>
<feature type="region of interest" description="Disordered" evidence="5">
    <location>
        <begin position="479"/>
        <end position="622"/>
    </location>
</feature>
<evidence type="ECO:0000256" key="2">
    <source>
        <dbReference type="ARBA" id="ARBA00022692"/>
    </source>
</evidence>
<feature type="transmembrane region" description="Helical" evidence="6">
    <location>
        <begin position="45"/>
        <end position="66"/>
    </location>
</feature>
<dbReference type="Gene3D" id="1.25.40.10">
    <property type="entry name" value="Tetratricopeptide repeat domain"/>
    <property type="match status" value="1"/>
</dbReference>
<dbReference type="RefSeq" id="WP_133282583.1">
    <property type="nucleotide sequence ID" value="NZ_SMSI01000001.1"/>
</dbReference>
<reference evidence="8 9" key="1">
    <citation type="journal article" date="2013" name="Int. J. Syst. Evol. Microbiol.">
        <title>Hoeflea suaedae sp. nov., an endophytic bacterium isolated from the root of the halophyte Suaeda maritima.</title>
        <authorList>
            <person name="Chung E.J."/>
            <person name="Park J.A."/>
            <person name="Pramanik P."/>
            <person name="Bibi F."/>
            <person name="Jeon C.O."/>
            <person name="Chung Y.R."/>
        </authorList>
    </citation>
    <scope>NUCLEOTIDE SEQUENCE [LARGE SCALE GENOMIC DNA]</scope>
    <source>
        <strain evidence="8 9">YC6898</strain>
    </source>
</reference>
<dbReference type="EMBL" id="SMSI01000001">
    <property type="protein sequence ID" value="TDH37746.1"/>
    <property type="molecule type" value="Genomic_DNA"/>
</dbReference>
<dbReference type="Proteomes" id="UP000295131">
    <property type="component" value="Unassembled WGS sequence"/>
</dbReference>
<evidence type="ECO:0000313" key="8">
    <source>
        <dbReference type="EMBL" id="TDH37746.1"/>
    </source>
</evidence>
<dbReference type="InterPro" id="IPR011990">
    <property type="entry name" value="TPR-like_helical_dom_sf"/>
</dbReference>
<feature type="domain" description="HemY N-terminal" evidence="7">
    <location>
        <begin position="26"/>
        <end position="133"/>
    </location>
</feature>
<keyword evidence="3 6" id="KW-1133">Transmembrane helix</keyword>
<proteinExistence type="predicted"/>
<evidence type="ECO:0000256" key="4">
    <source>
        <dbReference type="ARBA" id="ARBA00023136"/>
    </source>
</evidence>
<comment type="caution">
    <text evidence="8">The sequence shown here is derived from an EMBL/GenBank/DDBJ whole genome shotgun (WGS) entry which is preliminary data.</text>
</comment>
<dbReference type="PIRSF" id="PIRSF031802">
    <property type="entry name" value="UCP031802"/>
    <property type="match status" value="1"/>
</dbReference>
<gene>
    <name evidence="8" type="ORF">E2A64_00965</name>
</gene>
<dbReference type="AlphaFoldDB" id="A0A4R5PLD3"/>
<sequence length="622" mass="67960">MIKILFFVVLVLALAFGFAWVADHPGDLTLNVDGNQIEMSLMTAVAAIVSIVAAVMILWWIVKVIWTSPHMIRRYFRASRRDRGYQALSTGLIAAGAGDAPTAHKMTKRTKSFLNADQEPLIHLLEVQTALIEGRNDEARKMFEDLAEDPETRLLGLRGLYLEARRQGADEAARHYADVAAEQAPQLPWAGEAALSNRTVEGDWNAALSLLDKQRLAGMYPKNEVSRKRAVLLTARAKDKAEADPAAARIDALAALKLEPDFVPAALIAAQALFREDKTRRGAKLLESAWRAEQHPDIAEAYVNARLGDTPNDKLKRAQKLEQLRPNNAESFYAVARAALDARRFELAREKAEAASRLAPREGIYLLLADIEEAETGDQGRVRHWLSAALRAPRDPAWTTDGLVSEEWEPVSPVTGRLDAFEWKVPVARIGGTIDNREEGSAPADKAIASLPPLAAEEDHDDLDESDDEIVEAVTPVIEAEPVSTEKPRPSRVAVKPSEPKREPATAGEPAKVTPLTGAPEPKASGLGIEETARPATNVTAAVAKTPAADKKAAMPDEKAKKVETAERVPISQDKPVPSGAKSNQEPGKAQEEDHAFLKHLPDDPGIDETAEPETKQRFRLF</sequence>
<organism evidence="8 9">
    <name type="scientific">Pseudohoeflea suaedae</name>
    <dbReference type="NCBI Taxonomy" id="877384"/>
    <lineage>
        <taxon>Bacteria</taxon>
        <taxon>Pseudomonadati</taxon>
        <taxon>Pseudomonadota</taxon>
        <taxon>Alphaproteobacteria</taxon>
        <taxon>Hyphomicrobiales</taxon>
        <taxon>Rhizobiaceae</taxon>
        <taxon>Pseudohoeflea</taxon>
    </lineage>
</organism>
<comment type="subcellular location">
    <subcellularLocation>
        <location evidence="1">Membrane</location>
    </subcellularLocation>
</comment>